<dbReference type="Gene3D" id="3.20.20.70">
    <property type="entry name" value="Aldolase class I"/>
    <property type="match status" value="1"/>
</dbReference>
<protein>
    <submittedName>
        <fullName evidence="4">2-nitropropane dioxygenase</fullName>
    </submittedName>
</protein>
<accession>A0A255GTV2</accession>
<evidence type="ECO:0000256" key="2">
    <source>
        <dbReference type="ARBA" id="ARBA00022643"/>
    </source>
</evidence>
<organism evidence="4 5">
    <name type="scientific">Enemella dayhoffiae</name>
    <dbReference type="NCBI Taxonomy" id="2016507"/>
    <lineage>
        <taxon>Bacteria</taxon>
        <taxon>Bacillati</taxon>
        <taxon>Actinomycetota</taxon>
        <taxon>Actinomycetes</taxon>
        <taxon>Propionibacteriales</taxon>
        <taxon>Propionibacteriaceae</taxon>
        <taxon>Enemella</taxon>
    </lineage>
</organism>
<dbReference type="RefSeq" id="WP_094365450.1">
    <property type="nucleotide sequence ID" value="NZ_NMVQ01000047.1"/>
</dbReference>
<dbReference type="InterPro" id="IPR004136">
    <property type="entry name" value="NMO"/>
</dbReference>
<name>A0A255GTV2_9ACTN</name>
<evidence type="ECO:0000256" key="3">
    <source>
        <dbReference type="ARBA" id="ARBA00023002"/>
    </source>
</evidence>
<keyword evidence="1" id="KW-0285">Flavoprotein</keyword>
<sequence>MTSTAGPHGLTSPVLQTRATRLFGVRHPLVQTGMGFVSDAGLTAATSAAGGLGILSSGLLSFDELARAIDDVRARTDAPFGVNVRADQPDVEQRIELMARTGVKVASFALAPRQPLIERCKELGLVVVPSIGARRHAEKVAAWGADALIVQGGEGGGHTGAVPTTLLLPQVVDAVDIPVIAAGGFFDGRGLVAALAYGAEGIAMGTRFLLTKESPVAQRVKDVYLTKSVNDTVVTREVDGVPQRVLNTGPVAQLERSNPATRLVRAARNAVAFQRMSGTPWPDIVREGLAMRRNHGLGWSQVVMAANAPMLYRTALLDGDPETGVMATGQVVGLIDDLPSVAELLERIADEAAQTLTSLEQRTDRD</sequence>
<reference evidence="4 5" key="1">
    <citation type="submission" date="2017-07" db="EMBL/GenBank/DDBJ databases">
        <title>Draft whole genome sequences of clinical Proprionibacteriaceae strains.</title>
        <authorList>
            <person name="Bernier A.-M."/>
            <person name="Bernard K."/>
            <person name="Domingo M.-C."/>
        </authorList>
    </citation>
    <scope>NUCLEOTIDE SEQUENCE [LARGE SCALE GENOMIC DNA]</scope>
    <source>
        <strain evidence="4 5">NML 130396</strain>
    </source>
</reference>
<proteinExistence type="predicted"/>
<dbReference type="AlphaFoldDB" id="A0A255GTV2"/>
<keyword evidence="3" id="KW-0560">Oxidoreductase</keyword>
<dbReference type="SUPFAM" id="SSF51412">
    <property type="entry name" value="Inosine monophosphate dehydrogenase (IMPDH)"/>
    <property type="match status" value="1"/>
</dbReference>
<evidence type="ECO:0000313" key="5">
    <source>
        <dbReference type="Proteomes" id="UP000216311"/>
    </source>
</evidence>
<keyword evidence="5" id="KW-1185">Reference proteome</keyword>
<dbReference type="GO" id="GO:0051213">
    <property type="term" value="F:dioxygenase activity"/>
    <property type="evidence" value="ECO:0007669"/>
    <property type="project" value="UniProtKB-KW"/>
</dbReference>
<gene>
    <name evidence="4" type="ORF">CGZ93_17515</name>
</gene>
<dbReference type="PANTHER" id="PTHR32332">
    <property type="entry name" value="2-NITROPROPANE DIOXYGENASE"/>
    <property type="match status" value="1"/>
</dbReference>
<dbReference type="EMBL" id="NMVQ01000047">
    <property type="protein sequence ID" value="OYO16564.1"/>
    <property type="molecule type" value="Genomic_DNA"/>
</dbReference>
<comment type="caution">
    <text evidence="4">The sequence shown here is derived from an EMBL/GenBank/DDBJ whole genome shotgun (WGS) entry which is preliminary data.</text>
</comment>
<keyword evidence="2" id="KW-0288">FMN</keyword>
<evidence type="ECO:0000313" key="4">
    <source>
        <dbReference type="EMBL" id="OYO16564.1"/>
    </source>
</evidence>
<keyword evidence="4" id="KW-0223">Dioxygenase</keyword>
<dbReference type="Proteomes" id="UP000216311">
    <property type="component" value="Unassembled WGS sequence"/>
</dbReference>
<dbReference type="CDD" id="cd04730">
    <property type="entry name" value="NPD_like"/>
    <property type="match status" value="1"/>
</dbReference>
<dbReference type="OrthoDB" id="9778912at2"/>
<dbReference type="PANTHER" id="PTHR32332:SF20">
    <property type="entry name" value="2-NITROPROPANE DIOXYGENASE-LIKE PROTEIN"/>
    <property type="match status" value="1"/>
</dbReference>
<dbReference type="Pfam" id="PF03060">
    <property type="entry name" value="NMO"/>
    <property type="match status" value="1"/>
</dbReference>
<dbReference type="InterPro" id="IPR013785">
    <property type="entry name" value="Aldolase_TIM"/>
</dbReference>
<evidence type="ECO:0000256" key="1">
    <source>
        <dbReference type="ARBA" id="ARBA00022630"/>
    </source>
</evidence>
<dbReference type="GO" id="GO:0018580">
    <property type="term" value="F:nitronate monooxygenase activity"/>
    <property type="evidence" value="ECO:0007669"/>
    <property type="project" value="InterPro"/>
</dbReference>